<protein>
    <submittedName>
        <fullName evidence="2">Uncharacterized protein</fullName>
    </submittedName>
</protein>
<accession>A0A913Y775</accession>
<keyword evidence="1" id="KW-0732">Signal</keyword>
<dbReference type="EnsemblMetazoa" id="XM_021060561.2">
    <property type="protein sequence ID" value="XP_020916220.1"/>
    <property type="gene ID" value="LOC110253614"/>
</dbReference>
<evidence type="ECO:0000256" key="1">
    <source>
        <dbReference type="SAM" id="SignalP"/>
    </source>
</evidence>
<evidence type="ECO:0000313" key="3">
    <source>
        <dbReference type="Proteomes" id="UP000887567"/>
    </source>
</evidence>
<organism evidence="2 3">
    <name type="scientific">Exaiptasia diaphana</name>
    <name type="common">Tropical sea anemone</name>
    <name type="synonym">Aiptasia pulchella</name>
    <dbReference type="NCBI Taxonomy" id="2652724"/>
    <lineage>
        <taxon>Eukaryota</taxon>
        <taxon>Metazoa</taxon>
        <taxon>Cnidaria</taxon>
        <taxon>Anthozoa</taxon>
        <taxon>Hexacorallia</taxon>
        <taxon>Actiniaria</taxon>
        <taxon>Aiptasiidae</taxon>
        <taxon>Exaiptasia</taxon>
    </lineage>
</organism>
<keyword evidence="3" id="KW-1185">Reference proteome</keyword>
<proteinExistence type="predicted"/>
<evidence type="ECO:0000313" key="2">
    <source>
        <dbReference type="EnsemblMetazoa" id="XP_020916220.1"/>
    </source>
</evidence>
<dbReference type="Proteomes" id="UP000887567">
    <property type="component" value="Unplaced"/>
</dbReference>
<dbReference type="GeneID" id="110253614"/>
<sequence length="108" mass="12134">MGPRCSVFLVICLMSMLTTLMCYPTPDDGSGHDAQQKGKIPGTLKLTSTIPVEADNSQGLYMHSHPGFKRFLGSPHKAMHSQYMHSMFGRGRKRSLSDKMMKIFKIRD</sequence>
<dbReference type="KEGG" id="epa:110253614"/>
<dbReference type="AlphaFoldDB" id="A0A913Y775"/>
<feature type="chain" id="PRO_5036710417" evidence="1">
    <location>
        <begin position="23"/>
        <end position="108"/>
    </location>
</feature>
<feature type="signal peptide" evidence="1">
    <location>
        <begin position="1"/>
        <end position="22"/>
    </location>
</feature>
<reference evidence="2" key="1">
    <citation type="submission" date="2022-11" db="UniProtKB">
        <authorList>
            <consortium name="EnsemblMetazoa"/>
        </authorList>
    </citation>
    <scope>IDENTIFICATION</scope>
</reference>
<name>A0A913Y775_EXADI</name>
<dbReference type="RefSeq" id="XP_020916220.1">
    <property type="nucleotide sequence ID" value="XM_021060561.2"/>
</dbReference>
<dbReference type="OrthoDB" id="5984759at2759"/>